<feature type="compositionally biased region" description="Polar residues" evidence="1">
    <location>
        <begin position="87"/>
        <end position="99"/>
    </location>
</feature>
<evidence type="ECO:0000256" key="1">
    <source>
        <dbReference type="SAM" id="MobiDB-lite"/>
    </source>
</evidence>
<keyword evidence="3" id="KW-1185">Reference proteome</keyword>
<sequence>MEMLLTSAPGGEARRCLSIAAEEKGERAGERRRTSLPRARLAFLCEMDQRRRTFSDNQARRKEARAFLCIFTAAARRKPDMDFHSSIEPNQASSRTHLQAQPRRSILGPHC</sequence>
<proteinExistence type="predicted"/>
<feature type="region of interest" description="Disordered" evidence="1">
    <location>
        <begin position="80"/>
        <end position="111"/>
    </location>
</feature>
<name>A0AA35P5B6_9SAUR</name>
<protein>
    <submittedName>
        <fullName evidence="2">Uncharacterized protein</fullName>
    </submittedName>
</protein>
<organism evidence="2 3">
    <name type="scientific">Podarcis lilfordi</name>
    <name type="common">Lilford's wall lizard</name>
    <dbReference type="NCBI Taxonomy" id="74358"/>
    <lineage>
        <taxon>Eukaryota</taxon>
        <taxon>Metazoa</taxon>
        <taxon>Chordata</taxon>
        <taxon>Craniata</taxon>
        <taxon>Vertebrata</taxon>
        <taxon>Euteleostomi</taxon>
        <taxon>Lepidosauria</taxon>
        <taxon>Squamata</taxon>
        <taxon>Bifurcata</taxon>
        <taxon>Unidentata</taxon>
        <taxon>Episquamata</taxon>
        <taxon>Laterata</taxon>
        <taxon>Lacertibaenia</taxon>
        <taxon>Lacertidae</taxon>
        <taxon>Podarcis</taxon>
    </lineage>
</organism>
<evidence type="ECO:0000313" key="2">
    <source>
        <dbReference type="EMBL" id="CAI5776156.1"/>
    </source>
</evidence>
<evidence type="ECO:0000313" key="3">
    <source>
        <dbReference type="Proteomes" id="UP001178461"/>
    </source>
</evidence>
<gene>
    <name evidence="2" type="ORF">PODLI_1B007181</name>
</gene>
<dbReference type="Proteomes" id="UP001178461">
    <property type="component" value="Chromosome 5"/>
</dbReference>
<dbReference type="AlphaFoldDB" id="A0AA35P5B6"/>
<reference evidence="2" key="1">
    <citation type="submission" date="2022-12" db="EMBL/GenBank/DDBJ databases">
        <authorList>
            <person name="Alioto T."/>
            <person name="Alioto T."/>
            <person name="Gomez Garrido J."/>
        </authorList>
    </citation>
    <scope>NUCLEOTIDE SEQUENCE</scope>
</reference>
<dbReference type="EMBL" id="OX395130">
    <property type="protein sequence ID" value="CAI5776156.1"/>
    <property type="molecule type" value="Genomic_DNA"/>
</dbReference>
<accession>A0AA35P5B6</accession>